<evidence type="ECO:0000313" key="2">
    <source>
        <dbReference type="EMBL" id="MBP2019815.1"/>
    </source>
</evidence>
<comment type="caution">
    <text evidence="2">The sequence shown here is derived from an EMBL/GenBank/DDBJ whole genome shotgun (WGS) entry which is preliminary data.</text>
</comment>
<dbReference type="Gene3D" id="3.40.710.10">
    <property type="entry name" value="DD-peptidase/beta-lactamase superfamily"/>
    <property type="match status" value="1"/>
</dbReference>
<name>A0ABS4JXU7_9FIRM</name>
<reference evidence="2 3" key="1">
    <citation type="submission" date="2021-03" db="EMBL/GenBank/DDBJ databases">
        <title>Genomic Encyclopedia of Type Strains, Phase IV (KMG-IV): sequencing the most valuable type-strain genomes for metagenomic binning, comparative biology and taxonomic classification.</title>
        <authorList>
            <person name="Goeker M."/>
        </authorList>
    </citation>
    <scope>NUCLEOTIDE SEQUENCE [LARGE SCALE GENOMIC DNA]</scope>
    <source>
        <strain evidence="2 3">DSM 27138</strain>
    </source>
</reference>
<dbReference type="EMBL" id="JAGGLG010000036">
    <property type="protein sequence ID" value="MBP2019815.1"/>
    <property type="molecule type" value="Genomic_DNA"/>
</dbReference>
<feature type="domain" description="Beta-lactamase-related" evidence="1">
    <location>
        <begin position="12"/>
        <end position="327"/>
    </location>
</feature>
<dbReference type="Pfam" id="PF00144">
    <property type="entry name" value="Beta-lactamase"/>
    <property type="match status" value="1"/>
</dbReference>
<dbReference type="InterPro" id="IPR001466">
    <property type="entry name" value="Beta-lactam-related"/>
</dbReference>
<proteinExistence type="predicted"/>
<gene>
    <name evidence="2" type="ORF">J2Z79_003257</name>
</gene>
<dbReference type="SUPFAM" id="SSF56601">
    <property type="entry name" value="beta-lactamase/transpeptidase-like"/>
    <property type="match status" value="1"/>
</dbReference>
<dbReference type="InterPro" id="IPR012338">
    <property type="entry name" value="Beta-lactam/transpept-like"/>
</dbReference>
<evidence type="ECO:0000259" key="1">
    <source>
        <dbReference type="Pfam" id="PF00144"/>
    </source>
</evidence>
<dbReference type="PANTHER" id="PTHR46825">
    <property type="entry name" value="D-ALANYL-D-ALANINE-CARBOXYPEPTIDASE/ENDOPEPTIDASE AMPH"/>
    <property type="match status" value="1"/>
</dbReference>
<dbReference type="PANTHER" id="PTHR46825:SF8">
    <property type="entry name" value="BETA-LACTAMASE-RELATED"/>
    <property type="match status" value="1"/>
</dbReference>
<dbReference type="InterPro" id="IPR050491">
    <property type="entry name" value="AmpC-like"/>
</dbReference>
<keyword evidence="3" id="KW-1185">Reference proteome</keyword>
<protein>
    <submittedName>
        <fullName evidence="2">CubicO group peptidase (Beta-lactamase class C family)</fullName>
    </submittedName>
</protein>
<dbReference type="RefSeq" id="WP_209467917.1">
    <property type="nucleotide sequence ID" value="NZ_JAGGLG010000036.1"/>
</dbReference>
<sequence length="354" mass="36756">MAASDGVRMVVEQAAAPYLSRKKRMCVAVGVIRPDGQRMFHLGACTGGDGGGEDPIFEIGSVTKTFTTALLADLVADGVLALEDPVRKFLPGVALRPARDGSEVTLAHLATHTSGLPRLPRNLKVTRATRHNPYAQFTTAELLDGLSRCRPPARLPAPFEYSNLGMGLLGHILADVLGTDYEAAVRQRICGPLGIGDTGIALDAVRRRRLVPGHTWGGRPASNWDLPAIPGAGALRSTAADLLRFVAANLGIAGGVLAQRLARCHTPRAEVGGGAQIGLGWVIVPFAGDHLVWHNGATGGYNSFVGFVRGRGVGVCVLVNHTVPPTSAVGIGGPAADRIGVSVLKGLLAEPAAG</sequence>
<accession>A0ABS4JXU7</accession>
<evidence type="ECO:0000313" key="3">
    <source>
        <dbReference type="Proteomes" id="UP001519289"/>
    </source>
</evidence>
<dbReference type="Proteomes" id="UP001519289">
    <property type="component" value="Unassembled WGS sequence"/>
</dbReference>
<organism evidence="2 3">
    <name type="scientific">Symbiobacterium terraclitae</name>
    <dbReference type="NCBI Taxonomy" id="557451"/>
    <lineage>
        <taxon>Bacteria</taxon>
        <taxon>Bacillati</taxon>
        <taxon>Bacillota</taxon>
        <taxon>Clostridia</taxon>
        <taxon>Eubacteriales</taxon>
        <taxon>Symbiobacteriaceae</taxon>
        <taxon>Symbiobacterium</taxon>
    </lineage>
</organism>